<gene>
    <name evidence="3" type="ORF">PQU94_08190</name>
</gene>
<keyword evidence="4" id="KW-1185">Reference proteome</keyword>
<organism evidence="3 4">
    <name type="scientific">Asticcacaulis currens</name>
    <dbReference type="NCBI Taxonomy" id="2984210"/>
    <lineage>
        <taxon>Bacteria</taxon>
        <taxon>Pseudomonadati</taxon>
        <taxon>Pseudomonadota</taxon>
        <taxon>Alphaproteobacteria</taxon>
        <taxon>Caulobacterales</taxon>
        <taxon>Caulobacteraceae</taxon>
        <taxon>Asticcacaulis</taxon>
    </lineage>
</organism>
<feature type="chain" id="PRO_5046782723" evidence="1">
    <location>
        <begin position="23"/>
        <end position="312"/>
    </location>
</feature>
<dbReference type="SUPFAM" id="SSF53474">
    <property type="entry name" value="alpha/beta-Hydrolases"/>
    <property type="match status" value="1"/>
</dbReference>
<evidence type="ECO:0000259" key="2">
    <source>
        <dbReference type="Pfam" id="PF00561"/>
    </source>
</evidence>
<evidence type="ECO:0000256" key="1">
    <source>
        <dbReference type="SAM" id="SignalP"/>
    </source>
</evidence>
<keyword evidence="3" id="KW-0378">Hydrolase</keyword>
<name>A0ABT5IE89_9CAUL</name>
<dbReference type="PANTHER" id="PTHR43798:SF33">
    <property type="entry name" value="HYDROLASE, PUTATIVE (AFU_ORTHOLOGUE AFUA_2G14860)-RELATED"/>
    <property type="match status" value="1"/>
</dbReference>
<evidence type="ECO:0000313" key="3">
    <source>
        <dbReference type="EMBL" id="MDC7694258.1"/>
    </source>
</evidence>
<dbReference type="GO" id="GO:0016787">
    <property type="term" value="F:hydrolase activity"/>
    <property type="evidence" value="ECO:0007669"/>
    <property type="project" value="UniProtKB-KW"/>
</dbReference>
<dbReference type="EMBL" id="JAQQKW010000004">
    <property type="protein sequence ID" value="MDC7694258.1"/>
    <property type="molecule type" value="Genomic_DNA"/>
</dbReference>
<dbReference type="PANTHER" id="PTHR43798">
    <property type="entry name" value="MONOACYLGLYCEROL LIPASE"/>
    <property type="match status" value="1"/>
</dbReference>
<evidence type="ECO:0000313" key="4">
    <source>
        <dbReference type="Proteomes" id="UP001216595"/>
    </source>
</evidence>
<reference evidence="3 4" key="1">
    <citation type="submission" date="2023-01" db="EMBL/GenBank/DDBJ databases">
        <title>Novel species of the genus Asticcacaulis isolated from rivers.</title>
        <authorList>
            <person name="Lu H."/>
        </authorList>
    </citation>
    <scope>NUCLEOTIDE SEQUENCE [LARGE SCALE GENOMIC DNA]</scope>
    <source>
        <strain evidence="3 4">DXS10W</strain>
    </source>
</reference>
<dbReference type="RefSeq" id="WP_272740975.1">
    <property type="nucleotide sequence ID" value="NZ_JAQQKW010000004.1"/>
</dbReference>
<proteinExistence type="predicted"/>
<dbReference type="Proteomes" id="UP001216595">
    <property type="component" value="Unassembled WGS sequence"/>
</dbReference>
<feature type="domain" description="AB hydrolase-1" evidence="2">
    <location>
        <begin position="60"/>
        <end position="298"/>
    </location>
</feature>
<accession>A0ABT5IE89</accession>
<sequence length="312" mass="33996">MKRRTFLSSAIAMAGLATSSYAHTSTPVLSPADFSKGQKFARTRFGDIAYYETGKGQAALFLHGFPLNGYQWRHQLSALSPLRHCIAPDFLGVGATRVNSMQSVTPSDQAAMLAELLDTLKIDSVDLIANDSGGAVAQLFLVNNPGRVRTLLLTNCDTEKDCPPPQLVPLIELARTDTFIKYYLGPSLADKAKARSPQGLIGATFTRPHEVKDATIEMYLAPLVANRAGANAYLLALEDNSLAGIETKLRQVDTPVRIVWGTGDTVFRQDSPAYLDGLFRNSRGVRRIDGAKLFFAEEYPAQLTAELTALWS</sequence>
<dbReference type="InterPro" id="IPR050266">
    <property type="entry name" value="AB_hydrolase_sf"/>
</dbReference>
<comment type="caution">
    <text evidence="3">The sequence shown here is derived from an EMBL/GenBank/DDBJ whole genome shotgun (WGS) entry which is preliminary data.</text>
</comment>
<dbReference type="Pfam" id="PF00561">
    <property type="entry name" value="Abhydrolase_1"/>
    <property type="match status" value="1"/>
</dbReference>
<dbReference type="Gene3D" id="3.40.50.1820">
    <property type="entry name" value="alpha/beta hydrolase"/>
    <property type="match status" value="1"/>
</dbReference>
<dbReference type="PRINTS" id="PR00111">
    <property type="entry name" value="ABHYDROLASE"/>
</dbReference>
<dbReference type="InterPro" id="IPR029058">
    <property type="entry name" value="AB_hydrolase_fold"/>
</dbReference>
<keyword evidence="1" id="KW-0732">Signal</keyword>
<dbReference type="InterPro" id="IPR000073">
    <property type="entry name" value="AB_hydrolase_1"/>
</dbReference>
<protein>
    <submittedName>
        <fullName evidence="3">Alpha/beta hydrolase</fullName>
    </submittedName>
</protein>
<feature type="signal peptide" evidence="1">
    <location>
        <begin position="1"/>
        <end position="22"/>
    </location>
</feature>